<dbReference type="AlphaFoldDB" id="A0AAV8UN72"/>
<sequence length="100" mass="11051">MYTISSVSGRSDGSGQAKAVKRRANFNLDFSSPKEPVGVESDFEWLLEMILQSTEEESVSMVMPGEECFPAPKKMKRSASVTEMSSSVPVEVLSIDEQER</sequence>
<accession>A0AAV8UN72</accession>
<comment type="caution">
    <text evidence="1">The sequence shown here is derived from an EMBL/GenBank/DDBJ whole genome shotgun (WGS) entry which is preliminary data.</text>
</comment>
<name>A0AAV8UN72_9RHOD</name>
<organism evidence="1 2">
    <name type="scientific">Rhodosorus marinus</name>
    <dbReference type="NCBI Taxonomy" id="101924"/>
    <lineage>
        <taxon>Eukaryota</taxon>
        <taxon>Rhodophyta</taxon>
        <taxon>Stylonematophyceae</taxon>
        <taxon>Stylonematales</taxon>
        <taxon>Stylonemataceae</taxon>
        <taxon>Rhodosorus</taxon>
    </lineage>
</organism>
<proteinExistence type="predicted"/>
<dbReference type="EMBL" id="JAMWBK010000008">
    <property type="protein sequence ID" value="KAJ8902732.1"/>
    <property type="molecule type" value="Genomic_DNA"/>
</dbReference>
<evidence type="ECO:0000313" key="2">
    <source>
        <dbReference type="Proteomes" id="UP001157974"/>
    </source>
</evidence>
<reference evidence="1 2" key="1">
    <citation type="journal article" date="2023" name="Nat. Commun.">
        <title>Origin of minicircular mitochondrial genomes in red algae.</title>
        <authorList>
            <person name="Lee Y."/>
            <person name="Cho C.H."/>
            <person name="Lee Y.M."/>
            <person name="Park S.I."/>
            <person name="Yang J.H."/>
            <person name="West J.A."/>
            <person name="Bhattacharya D."/>
            <person name="Yoon H.S."/>
        </authorList>
    </citation>
    <scope>NUCLEOTIDE SEQUENCE [LARGE SCALE GENOMIC DNA]</scope>
    <source>
        <strain evidence="1 2">CCMP1338</strain>
        <tissue evidence="1">Whole cell</tissue>
    </source>
</reference>
<protein>
    <submittedName>
        <fullName evidence="1">Uncharacterized protein</fullName>
    </submittedName>
</protein>
<gene>
    <name evidence="1" type="ORF">NDN08_006052</name>
</gene>
<evidence type="ECO:0000313" key="1">
    <source>
        <dbReference type="EMBL" id="KAJ8902732.1"/>
    </source>
</evidence>
<dbReference type="Proteomes" id="UP001157974">
    <property type="component" value="Unassembled WGS sequence"/>
</dbReference>
<keyword evidence="2" id="KW-1185">Reference proteome</keyword>